<feature type="domain" description="CHY-type" evidence="4">
    <location>
        <begin position="55"/>
        <end position="119"/>
    </location>
</feature>
<evidence type="ECO:0000256" key="1">
    <source>
        <dbReference type="ARBA" id="ARBA00022723"/>
    </source>
</evidence>
<proteinExistence type="predicted"/>
<evidence type="ECO:0000259" key="4">
    <source>
        <dbReference type="Pfam" id="PF05495"/>
    </source>
</evidence>
<dbReference type="AlphaFoldDB" id="G0W7D5"/>
<dbReference type="GO" id="GO:0008270">
    <property type="term" value="F:zinc ion binding"/>
    <property type="evidence" value="ECO:0007669"/>
    <property type="project" value="UniProtKB-KW"/>
</dbReference>
<dbReference type="KEGG" id="ndi:NDAI_0C00350"/>
<dbReference type="GeneID" id="11496671"/>
<keyword evidence="6" id="KW-1185">Reference proteome</keyword>
<gene>
    <name evidence="5" type="primary">NDAI0C00350</name>
    <name evidence="5" type="ordered locus">NDAI_0C00350</name>
</gene>
<dbReference type="Pfam" id="PF05495">
    <property type="entry name" value="zf-CHY"/>
    <property type="match status" value="1"/>
</dbReference>
<dbReference type="eggNOG" id="KOG1940">
    <property type="taxonomic scope" value="Eukaryota"/>
</dbReference>
<dbReference type="HOGENOM" id="CLU_143932_0_0_1"/>
<keyword evidence="1" id="KW-0479">Metal-binding</keyword>
<reference evidence="5 6" key="1">
    <citation type="journal article" date="2011" name="Proc. Natl. Acad. Sci. U.S.A.">
        <title>Evolutionary erosion of yeast sex chromosomes by mating-type switching accidents.</title>
        <authorList>
            <person name="Gordon J.L."/>
            <person name="Armisen D."/>
            <person name="Proux-Wera E."/>
            <person name="Oheigeartaigh S.S."/>
            <person name="Byrne K.P."/>
            <person name="Wolfe K.H."/>
        </authorList>
    </citation>
    <scope>NUCLEOTIDE SEQUENCE [LARGE SCALE GENOMIC DNA]</scope>
    <source>
        <strain evidence="6">ATCC 10597 / BCRC 20456 / CBS 421 / NBRC 0211 / NRRL Y-12639</strain>
    </source>
</reference>
<dbReference type="OMA" id="DACETHA"/>
<dbReference type="EMBL" id="HE580269">
    <property type="protein sequence ID" value="CCD23696.1"/>
    <property type="molecule type" value="Genomic_DNA"/>
</dbReference>
<dbReference type="RefSeq" id="XP_003668939.1">
    <property type="nucleotide sequence ID" value="XM_003668891.1"/>
</dbReference>
<evidence type="ECO:0000313" key="6">
    <source>
        <dbReference type="Proteomes" id="UP000000689"/>
    </source>
</evidence>
<dbReference type="STRING" id="1071378.G0W7D5"/>
<dbReference type="GO" id="GO:0005758">
    <property type="term" value="C:mitochondrial intermembrane space"/>
    <property type="evidence" value="ECO:0007669"/>
    <property type="project" value="EnsemblFungi"/>
</dbReference>
<dbReference type="SUPFAM" id="SSF161219">
    <property type="entry name" value="CHY zinc finger-like"/>
    <property type="match status" value="1"/>
</dbReference>
<dbReference type="OrthoDB" id="411372at2759"/>
<sequence length="168" mass="19805">MVHKQITRVRYPLLLSSVFVYQPSEAPFDDLSSWPLSNDMSKKIRGKTIDEYSRCIHWNSELDIISLKFKCCSDVYYACYQCHEELTTHPVKRFDLNANPDVKVIICGNCCKEMTFEEYVESKNEYDRLCCFNCQSLFNPGCKLHYDLYFELDSDKYGRDHDIVDCKI</sequence>
<dbReference type="InterPro" id="IPR037274">
    <property type="entry name" value="Znf_CHY_sf"/>
</dbReference>
<evidence type="ECO:0000256" key="3">
    <source>
        <dbReference type="ARBA" id="ARBA00022833"/>
    </source>
</evidence>
<keyword evidence="2" id="KW-0863">Zinc-finger</keyword>
<evidence type="ECO:0000256" key="2">
    <source>
        <dbReference type="ARBA" id="ARBA00022771"/>
    </source>
</evidence>
<organism evidence="5 6">
    <name type="scientific">Naumovozyma dairenensis (strain ATCC 10597 / BCRC 20456 / CBS 421 / NBRC 0211 / NRRL Y-12639)</name>
    <name type="common">Saccharomyces dairenensis</name>
    <dbReference type="NCBI Taxonomy" id="1071378"/>
    <lineage>
        <taxon>Eukaryota</taxon>
        <taxon>Fungi</taxon>
        <taxon>Dikarya</taxon>
        <taxon>Ascomycota</taxon>
        <taxon>Saccharomycotina</taxon>
        <taxon>Saccharomycetes</taxon>
        <taxon>Saccharomycetales</taxon>
        <taxon>Saccharomycetaceae</taxon>
        <taxon>Naumovozyma</taxon>
    </lineage>
</organism>
<accession>G0W7D5</accession>
<dbReference type="InterPro" id="IPR008913">
    <property type="entry name" value="Znf_CHY"/>
</dbReference>
<evidence type="ECO:0000313" key="5">
    <source>
        <dbReference type="EMBL" id="CCD23696.1"/>
    </source>
</evidence>
<keyword evidence="3" id="KW-0862">Zinc</keyword>
<protein>
    <recommendedName>
        <fullName evidence="4">CHY-type domain-containing protein</fullName>
    </recommendedName>
</protein>
<dbReference type="Proteomes" id="UP000000689">
    <property type="component" value="Chromosome 3"/>
</dbReference>
<name>G0W7D5_NAUDC</name>
<dbReference type="GO" id="GO:0045041">
    <property type="term" value="P:protein import into mitochondrial intermembrane space"/>
    <property type="evidence" value="ECO:0007669"/>
    <property type="project" value="EnsemblFungi"/>
</dbReference>